<dbReference type="PROSITE" id="PS00867">
    <property type="entry name" value="CPSASE_2"/>
    <property type="match status" value="1"/>
</dbReference>
<dbReference type="InterPro" id="IPR005481">
    <property type="entry name" value="BC-like_N"/>
</dbReference>
<accession>A0ABP8EKR6</accession>
<feature type="compositionally biased region" description="Gly residues" evidence="10">
    <location>
        <begin position="491"/>
        <end position="519"/>
    </location>
</feature>
<dbReference type="InterPro" id="IPR001882">
    <property type="entry name" value="Biotin_BS"/>
</dbReference>
<dbReference type="Proteomes" id="UP001501586">
    <property type="component" value="Unassembled WGS sequence"/>
</dbReference>
<dbReference type="SUPFAM" id="SSF52440">
    <property type="entry name" value="PreATP-grasp domain"/>
    <property type="match status" value="1"/>
</dbReference>
<gene>
    <name evidence="14" type="ORF">GCM10022261_20770</name>
</gene>
<reference evidence="15" key="1">
    <citation type="journal article" date="2019" name="Int. J. Syst. Evol. Microbiol.">
        <title>The Global Catalogue of Microorganisms (GCM) 10K type strain sequencing project: providing services to taxonomists for standard genome sequencing and annotation.</title>
        <authorList>
            <consortium name="The Broad Institute Genomics Platform"/>
            <consortium name="The Broad Institute Genome Sequencing Center for Infectious Disease"/>
            <person name="Wu L."/>
            <person name="Ma J."/>
        </authorList>
    </citation>
    <scope>NUCLEOTIDE SEQUENCE [LARGE SCALE GENOMIC DNA]</scope>
    <source>
        <strain evidence="15">JCM 17458</strain>
    </source>
</reference>
<evidence type="ECO:0000256" key="3">
    <source>
        <dbReference type="ARBA" id="ARBA00013263"/>
    </source>
</evidence>
<dbReference type="InterPro" id="IPR051602">
    <property type="entry name" value="ACC_Biotin_Carboxylase"/>
</dbReference>
<comment type="catalytic activity">
    <reaction evidence="8">
        <text>N(6)-biotinyl-L-lysyl-[protein] + hydrogencarbonate + ATP = N(6)-carboxybiotinyl-L-lysyl-[protein] + ADP + phosphate + H(+)</text>
        <dbReference type="Rhea" id="RHEA:13501"/>
        <dbReference type="Rhea" id="RHEA-COMP:10505"/>
        <dbReference type="Rhea" id="RHEA-COMP:10506"/>
        <dbReference type="ChEBI" id="CHEBI:15378"/>
        <dbReference type="ChEBI" id="CHEBI:17544"/>
        <dbReference type="ChEBI" id="CHEBI:30616"/>
        <dbReference type="ChEBI" id="CHEBI:43474"/>
        <dbReference type="ChEBI" id="CHEBI:83144"/>
        <dbReference type="ChEBI" id="CHEBI:83145"/>
        <dbReference type="ChEBI" id="CHEBI:456216"/>
        <dbReference type="EC" id="6.3.4.14"/>
    </reaction>
</comment>
<dbReference type="InterPro" id="IPR005482">
    <property type="entry name" value="Biotin_COase_C"/>
</dbReference>
<dbReference type="InterPro" id="IPR005479">
    <property type="entry name" value="CPAse_ATP-bd"/>
</dbReference>
<keyword evidence="7" id="KW-0092">Biotin</keyword>
<protein>
    <recommendedName>
        <fullName evidence="3">biotin carboxylase</fullName>
        <ecNumber evidence="3">6.3.4.14</ecNumber>
    </recommendedName>
</protein>
<evidence type="ECO:0000313" key="14">
    <source>
        <dbReference type="EMBL" id="GAA4284546.1"/>
    </source>
</evidence>
<organism evidence="14 15">
    <name type="scientific">Brevibacterium daeguense</name>
    <dbReference type="NCBI Taxonomy" id="909936"/>
    <lineage>
        <taxon>Bacteria</taxon>
        <taxon>Bacillati</taxon>
        <taxon>Actinomycetota</taxon>
        <taxon>Actinomycetes</taxon>
        <taxon>Micrococcales</taxon>
        <taxon>Brevibacteriaceae</taxon>
        <taxon>Brevibacterium</taxon>
    </lineage>
</organism>
<dbReference type="PROSITE" id="PS00188">
    <property type="entry name" value="BIOTIN"/>
    <property type="match status" value="1"/>
</dbReference>
<dbReference type="Gene3D" id="2.40.50.100">
    <property type="match status" value="1"/>
</dbReference>
<dbReference type="Pfam" id="PF02785">
    <property type="entry name" value="Biotin_carb_C"/>
    <property type="match status" value="1"/>
</dbReference>
<dbReference type="PROSITE" id="PS00866">
    <property type="entry name" value="CPSASE_1"/>
    <property type="match status" value="1"/>
</dbReference>
<dbReference type="Gene3D" id="3.30.1490.20">
    <property type="entry name" value="ATP-grasp fold, A domain"/>
    <property type="match status" value="1"/>
</dbReference>
<dbReference type="InterPro" id="IPR013815">
    <property type="entry name" value="ATP_grasp_subdomain_1"/>
</dbReference>
<evidence type="ECO:0000259" key="11">
    <source>
        <dbReference type="PROSITE" id="PS50968"/>
    </source>
</evidence>
<evidence type="ECO:0000256" key="7">
    <source>
        <dbReference type="ARBA" id="ARBA00023267"/>
    </source>
</evidence>
<evidence type="ECO:0000256" key="5">
    <source>
        <dbReference type="ARBA" id="ARBA00022741"/>
    </source>
</evidence>
<evidence type="ECO:0000313" key="15">
    <source>
        <dbReference type="Proteomes" id="UP001501586"/>
    </source>
</evidence>
<evidence type="ECO:0000259" key="12">
    <source>
        <dbReference type="PROSITE" id="PS50975"/>
    </source>
</evidence>
<dbReference type="SUPFAM" id="SSF56059">
    <property type="entry name" value="Glutathione synthetase ATP-binding domain-like"/>
    <property type="match status" value="1"/>
</dbReference>
<evidence type="ECO:0000256" key="6">
    <source>
        <dbReference type="ARBA" id="ARBA00022840"/>
    </source>
</evidence>
<dbReference type="InterPro" id="IPR016185">
    <property type="entry name" value="PreATP-grasp_dom_sf"/>
</dbReference>
<dbReference type="InterPro" id="IPR011054">
    <property type="entry name" value="Rudment_hybrid_motif"/>
</dbReference>
<evidence type="ECO:0000256" key="2">
    <source>
        <dbReference type="ARBA" id="ARBA00003761"/>
    </source>
</evidence>
<evidence type="ECO:0000256" key="10">
    <source>
        <dbReference type="SAM" id="MobiDB-lite"/>
    </source>
</evidence>
<dbReference type="Pfam" id="PF00289">
    <property type="entry name" value="Biotin_carb_N"/>
    <property type="match status" value="1"/>
</dbReference>
<dbReference type="Pfam" id="PF00364">
    <property type="entry name" value="Biotin_lipoyl"/>
    <property type="match status" value="1"/>
</dbReference>
<keyword evidence="6 9" id="KW-0067">ATP-binding</keyword>
<dbReference type="SUPFAM" id="SSF51246">
    <property type="entry name" value="Rudiment single hybrid motif"/>
    <property type="match status" value="1"/>
</dbReference>
<dbReference type="PANTHER" id="PTHR48095:SF2">
    <property type="entry name" value="BIOTIN CARBOXYLASE, CHLOROPLASTIC"/>
    <property type="match status" value="1"/>
</dbReference>
<dbReference type="EMBL" id="BAABAZ010000006">
    <property type="protein sequence ID" value="GAA4284546.1"/>
    <property type="molecule type" value="Genomic_DNA"/>
</dbReference>
<name>A0ABP8EKR6_9MICO</name>
<dbReference type="PROSITE" id="PS50979">
    <property type="entry name" value="BC"/>
    <property type="match status" value="1"/>
</dbReference>
<proteinExistence type="predicted"/>
<dbReference type="SMART" id="SM00878">
    <property type="entry name" value="Biotin_carb_C"/>
    <property type="match status" value="1"/>
</dbReference>
<sequence>MTITTVLIANRGEIAVRIARAARDFGLRSIAVYSEADADAFHPTVADEAYALRGTSAADTYLNIPALLDVAARAGADCVHPGYGFLSENADFARAVIDAGLTWVGPKPETIDLLGNKVAARRLAAEVGAPLAPGTEDPIESWEAARDFAQEHGVPIAIKAAFGGGGRGLKVVHDIADVEEAFASAGRESQAAFGRSECFVEKFLVHPRHVEAQVLADTHGNTVVLGTRDCSLQRRHQKLVEEAPAPFLTQEQHLSIVDGSRAICERAGYIGAGTVEFLLAEDGTISFLEVNTRVQVEHPVTEAVTRVDIVVEQFRIAAGEKLSVIDDPDPVGHALEFRINAEDVANGFVPAPGTVTVFAAPTGPGIRVDSGVRSGSVVPGSYDSLLAKLIVHGDTRDIALARARDALAELRIEGVRTVIPFHRDVVCHPDFTGGTLDVHTGWIEAEYRPGMAAAVPEAAEEYTERTRFSIEIDGRRHEIAVPADVLARAGGGASGGAGRDGSAGGGPAGAPGSGDGGGANAAAGSGSAAGAGDPADASAGSSDGAAGASGGSSDGVAVTCSYTGTLVRFSVEDGAEVDAGQEIAVIEAMKMESAVNAEAPGIVRLASLAPGDAVEQGQQLATIDSRAH</sequence>
<keyword evidence="5 9" id="KW-0547">Nucleotide-binding</keyword>
<comment type="function">
    <text evidence="2">This protein is a component of the acetyl coenzyme A carboxylase complex; first, biotin carboxylase catalyzes the carboxylation of the carrier protein and then the transcarboxylase transfers the carboxyl group to form malonyl-CoA.</text>
</comment>
<dbReference type="PROSITE" id="PS50968">
    <property type="entry name" value="BIOTINYL_LIPOYL"/>
    <property type="match status" value="1"/>
</dbReference>
<evidence type="ECO:0000256" key="9">
    <source>
        <dbReference type="PROSITE-ProRule" id="PRU00409"/>
    </source>
</evidence>
<dbReference type="CDD" id="cd06850">
    <property type="entry name" value="biotinyl_domain"/>
    <property type="match status" value="1"/>
</dbReference>
<dbReference type="Gene3D" id="3.40.50.20">
    <property type="match status" value="1"/>
</dbReference>
<feature type="domain" description="Lipoyl-binding" evidence="11">
    <location>
        <begin position="547"/>
        <end position="624"/>
    </location>
</feature>
<evidence type="ECO:0000256" key="1">
    <source>
        <dbReference type="ARBA" id="ARBA00001953"/>
    </source>
</evidence>
<evidence type="ECO:0000259" key="13">
    <source>
        <dbReference type="PROSITE" id="PS50979"/>
    </source>
</evidence>
<dbReference type="PROSITE" id="PS50975">
    <property type="entry name" value="ATP_GRASP"/>
    <property type="match status" value="1"/>
</dbReference>
<dbReference type="InterPro" id="IPR011761">
    <property type="entry name" value="ATP-grasp"/>
</dbReference>
<keyword evidence="15" id="KW-1185">Reference proteome</keyword>
<feature type="compositionally biased region" description="Low complexity" evidence="10">
    <location>
        <begin position="520"/>
        <end position="546"/>
    </location>
</feature>
<feature type="domain" description="ATP-grasp" evidence="12">
    <location>
        <begin position="121"/>
        <end position="318"/>
    </location>
</feature>
<evidence type="ECO:0000256" key="8">
    <source>
        <dbReference type="ARBA" id="ARBA00048600"/>
    </source>
</evidence>
<dbReference type="InterPro" id="IPR000089">
    <property type="entry name" value="Biotin_lipoyl"/>
</dbReference>
<dbReference type="Gene3D" id="3.30.470.20">
    <property type="entry name" value="ATP-grasp fold, B domain"/>
    <property type="match status" value="1"/>
</dbReference>
<comment type="caution">
    <text evidence="14">The sequence shown here is derived from an EMBL/GenBank/DDBJ whole genome shotgun (WGS) entry which is preliminary data.</text>
</comment>
<evidence type="ECO:0000256" key="4">
    <source>
        <dbReference type="ARBA" id="ARBA00022598"/>
    </source>
</evidence>
<dbReference type="SUPFAM" id="SSF51230">
    <property type="entry name" value="Single hybrid motif"/>
    <property type="match status" value="1"/>
</dbReference>
<feature type="domain" description="Biotin carboxylation" evidence="13">
    <location>
        <begin position="2"/>
        <end position="446"/>
    </location>
</feature>
<dbReference type="InterPro" id="IPR011053">
    <property type="entry name" value="Single_hybrid_motif"/>
</dbReference>
<comment type="cofactor">
    <cofactor evidence="1">
        <name>biotin</name>
        <dbReference type="ChEBI" id="CHEBI:57586"/>
    </cofactor>
</comment>
<dbReference type="RefSeq" id="WP_236862525.1">
    <property type="nucleotide sequence ID" value="NZ_BAABAZ010000006.1"/>
</dbReference>
<dbReference type="Pfam" id="PF02786">
    <property type="entry name" value="CPSase_L_D2"/>
    <property type="match status" value="1"/>
</dbReference>
<dbReference type="EC" id="6.3.4.14" evidence="3"/>
<feature type="region of interest" description="Disordered" evidence="10">
    <location>
        <begin position="491"/>
        <end position="554"/>
    </location>
</feature>
<dbReference type="PANTHER" id="PTHR48095">
    <property type="entry name" value="PYRUVATE CARBOXYLASE SUBUNIT A"/>
    <property type="match status" value="1"/>
</dbReference>
<keyword evidence="4" id="KW-0436">Ligase</keyword>
<dbReference type="InterPro" id="IPR011764">
    <property type="entry name" value="Biotin_carboxylation_dom"/>
</dbReference>